<evidence type="ECO:0000256" key="1">
    <source>
        <dbReference type="ARBA" id="ARBA00022722"/>
    </source>
</evidence>
<keyword evidence="3" id="KW-0255">Endonuclease</keyword>
<keyword evidence="5" id="KW-0460">Magnesium</keyword>
<dbReference type="PANTHER" id="PTHR42648:SF11">
    <property type="entry name" value="TRANSPOSON TY4-P GAG-POL POLYPROTEIN"/>
    <property type="match status" value="1"/>
</dbReference>
<evidence type="ECO:0000313" key="12">
    <source>
        <dbReference type="Proteomes" id="UP000237271"/>
    </source>
</evidence>
<keyword evidence="1" id="KW-0540">Nuclease</keyword>
<dbReference type="Pfam" id="PF25597">
    <property type="entry name" value="SH3_retrovirus"/>
    <property type="match status" value="1"/>
</dbReference>
<keyword evidence="7" id="KW-0695">RNA-directed DNA polymerase</keyword>
<evidence type="ECO:0000259" key="10">
    <source>
        <dbReference type="PROSITE" id="PS50994"/>
    </source>
</evidence>
<gene>
    <name evidence="11" type="ORF">PHPALM_7125</name>
</gene>
<accession>A0A2P4YD44</accession>
<dbReference type="AlphaFoldDB" id="A0A2P4YD44"/>
<dbReference type="Gene3D" id="3.30.420.10">
    <property type="entry name" value="Ribonuclease H-like superfamily/Ribonuclease H"/>
    <property type="match status" value="1"/>
</dbReference>
<evidence type="ECO:0000256" key="2">
    <source>
        <dbReference type="ARBA" id="ARBA00022723"/>
    </source>
</evidence>
<feature type="domain" description="Integrase catalytic" evidence="10">
    <location>
        <begin position="1"/>
        <end position="137"/>
    </location>
</feature>
<keyword evidence="8" id="KW-0808">Transferase</keyword>
<dbReference type="GO" id="GO:0046872">
    <property type="term" value="F:metal ion binding"/>
    <property type="evidence" value="ECO:0007669"/>
    <property type="project" value="UniProtKB-KW"/>
</dbReference>
<dbReference type="GO" id="GO:0003964">
    <property type="term" value="F:RNA-directed DNA polymerase activity"/>
    <property type="evidence" value="ECO:0007669"/>
    <property type="project" value="UniProtKB-KW"/>
</dbReference>
<keyword evidence="8" id="KW-0239">DNA-directed DNA polymerase</keyword>
<keyword evidence="9" id="KW-0233">DNA recombination</keyword>
<proteinExistence type="predicted"/>
<keyword evidence="12" id="KW-1185">Reference proteome</keyword>
<comment type="caution">
    <text evidence="11">The sequence shown here is derived from an EMBL/GenBank/DDBJ whole genome shotgun (WGS) entry which is preliminary data.</text>
</comment>
<dbReference type="InterPro" id="IPR012337">
    <property type="entry name" value="RNaseH-like_sf"/>
</dbReference>
<organism evidence="11 12">
    <name type="scientific">Phytophthora palmivora</name>
    <dbReference type="NCBI Taxonomy" id="4796"/>
    <lineage>
        <taxon>Eukaryota</taxon>
        <taxon>Sar</taxon>
        <taxon>Stramenopiles</taxon>
        <taxon>Oomycota</taxon>
        <taxon>Peronosporomycetes</taxon>
        <taxon>Peronosporales</taxon>
        <taxon>Peronosporaceae</taxon>
        <taxon>Phytophthora</taxon>
    </lineage>
</organism>
<dbReference type="InterPro" id="IPR039537">
    <property type="entry name" value="Retrotran_Ty1/copia-like"/>
</dbReference>
<dbReference type="GO" id="GO:0006310">
    <property type="term" value="P:DNA recombination"/>
    <property type="evidence" value="ECO:0007669"/>
    <property type="project" value="UniProtKB-KW"/>
</dbReference>
<dbReference type="OrthoDB" id="2982712at2759"/>
<dbReference type="PANTHER" id="PTHR42648">
    <property type="entry name" value="TRANSPOSASE, PUTATIVE-RELATED"/>
    <property type="match status" value="1"/>
</dbReference>
<dbReference type="InterPro" id="IPR001584">
    <property type="entry name" value="Integrase_cat-core"/>
</dbReference>
<dbReference type="EMBL" id="NCKW01003672">
    <property type="protein sequence ID" value="POM75730.1"/>
    <property type="molecule type" value="Genomic_DNA"/>
</dbReference>
<reference evidence="11 12" key="1">
    <citation type="journal article" date="2017" name="Genome Biol. Evol.">
        <title>Phytophthora megakarya and P. palmivora, closely related causal agents of cacao black pod rot, underwent increases in genome sizes and gene numbers by different mechanisms.</title>
        <authorList>
            <person name="Ali S.S."/>
            <person name="Shao J."/>
            <person name="Lary D.J."/>
            <person name="Kronmiller B."/>
            <person name="Shen D."/>
            <person name="Strem M.D."/>
            <person name="Amoako-Attah I."/>
            <person name="Akrofi A.Y."/>
            <person name="Begoude B.A."/>
            <person name="Ten Hoopen G.M."/>
            <person name="Coulibaly K."/>
            <person name="Kebe B.I."/>
            <person name="Melnick R.L."/>
            <person name="Guiltinan M.J."/>
            <person name="Tyler B.M."/>
            <person name="Meinhardt L.W."/>
            <person name="Bailey B.A."/>
        </authorList>
    </citation>
    <scope>NUCLEOTIDE SEQUENCE [LARGE SCALE GENOMIC DNA]</scope>
    <source>
        <strain evidence="12">sbr112.9</strain>
    </source>
</reference>
<dbReference type="GO" id="GO:0003887">
    <property type="term" value="F:DNA-directed DNA polymerase activity"/>
    <property type="evidence" value="ECO:0007669"/>
    <property type="project" value="UniProtKB-KW"/>
</dbReference>
<keyword evidence="4" id="KW-0378">Hydrolase</keyword>
<dbReference type="GO" id="GO:0003676">
    <property type="term" value="F:nucleic acid binding"/>
    <property type="evidence" value="ECO:0007669"/>
    <property type="project" value="InterPro"/>
</dbReference>
<keyword evidence="6" id="KW-0229">DNA integration</keyword>
<dbReference type="GO" id="GO:0016787">
    <property type="term" value="F:hydrolase activity"/>
    <property type="evidence" value="ECO:0007669"/>
    <property type="project" value="UniProtKB-KW"/>
</dbReference>
<dbReference type="InterPro" id="IPR036397">
    <property type="entry name" value="RNaseH_sf"/>
</dbReference>
<sequence>MGHKYALVVVDDATAYKWYFVMKSLKEVGTIVKTHIKQQEKQLPYTVKRIRTDGGTEFVNTILNNYCKRNGLVYQQSNVESREENGSAERAHQTIMGKVRWSGMAAKWWPEALKYMTAKPTARLKGKCPYEVLFGTKPTTIGLQIWGSTCYAHIPKIKRANQKLSERVIECKLLGLSDSYKGYRLLDIKENRYLIARDVKFGTTYTEGLIS</sequence>
<evidence type="ECO:0000256" key="5">
    <source>
        <dbReference type="ARBA" id="ARBA00022842"/>
    </source>
</evidence>
<dbReference type="GO" id="GO:0004519">
    <property type="term" value="F:endonuclease activity"/>
    <property type="evidence" value="ECO:0007669"/>
    <property type="project" value="UniProtKB-KW"/>
</dbReference>
<evidence type="ECO:0000256" key="8">
    <source>
        <dbReference type="ARBA" id="ARBA00022932"/>
    </source>
</evidence>
<dbReference type="GO" id="GO:0015074">
    <property type="term" value="P:DNA integration"/>
    <property type="evidence" value="ECO:0007669"/>
    <property type="project" value="UniProtKB-KW"/>
</dbReference>
<evidence type="ECO:0000256" key="7">
    <source>
        <dbReference type="ARBA" id="ARBA00022918"/>
    </source>
</evidence>
<dbReference type="InterPro" id="IPR057670">
    <property type="entry name" value="SH3_retrovirus"/>
</dbReference>
<dbReference type="SUPFAM" id="SSF53098">
    <property type="entry name" value="Ribonuclease H-like"/>
    <property type="match status" value="1"/>
</dbReference>
<evidence type="ECO:0000256" key="3">
    <source>
        <dbReference type="ARBA" id="ARBA00022759"/>
    </source>
</evidence>
<feature type="non-terminal residue" evidence="11">
    <location>
        <position position="211"/>
    </location>
</feature>
<dbReference type="Proteomes" id="UP000237271">
    <property type="component" value="Unassembled WGS sequence"/>
</dbReference>
<dbReference type="PROSITE" id="PS50994">
    <property type="entry name" value="INTEGRASE"/>
    <property type="match status" value="1"/>
</dbReference>
<evidence type="ECO:0000256" key="6">
    <source>
        <dbReference type="ARBA" id="ARBA00022908"/>
    </source>
</evidence>
<name>A0A2P4YD44_9STRA</name>
<keyword evidence="8" id="KW-0548">Nucleotidyltransferase</keyword>
<protein>
    <submittedName>
        <fullName evidence="11">Transposon Polyprotein integrase</fullName>
    </submittedName>
</protein>
<evidence type="ECO:0000313" key="11">
    <source>
        <dbReference type="EMBL" id="POM75730.1"/>
    </source>
</evidence>
<keyword evidence="2" id="KW-0479">Metal-binding</keyword>
<evidence type="ECO:0000256" key="9">
    <source>
        <dbReference type="ARBA" id="ARBA00023172"/>
    </source>
</evidence>
<evidence type="ECO:0000256" key="4">
    <source>
        <dbReference type="ARBA" id="ARBA00022801"/>
    </source>
</evidence>